<sequence length="349" mass="40449">MIELIENETRDFKSLKSIKEFLKEQDSRKKEKLVQFSDWEMTEHGLRIRTKKDKHVTFPMRDSGMKTLLRTFQMPTKFYYSKSPTDMVVRDINRMRDEYSPDSEFIVYLQKPEDGGKSEVRAISKPSIKHLTTHEVLLNDTPISKNIFNIASYSDLGIRITTSDDSKPIKVEKGDIVNIGMELMYSDVGYFPVSGYPYLNRLVCTNGMVMREKNPLLNGFSMSYLSKMTEDVFLDTLNHNIGLVEVNAETLKDTFKIMKDTSISKLPLGEIQMKKIRNAIGVEKFDGHEKLTTKIMDEDEEKRMINTDLDLYTALDITTRLSKEYDYLHRRRIETLAGSLVLMSADLLR</sequence>
<dbReference type="EMBL" id="MT142759">
    <property type="protein sequence ID" value="QJA88177.1"/>
    <property type="molecule type" value="Genomic_DNA"/>
</dbReference>
<reference evidence="1" key="1">
    <citation type="submission" date="2020-03" db="EMBL/GenBank/DDBJ databases">
        <title>The deep terrestrial virosphere.</title>
        <authorList>
            <person name="Holmfeldt K."/>
            <person name="Nilsson E."/>
            <person name="Simone D."/>
            <person name="Lopez-Fernandez M."/>
            <person name="Wu X."/>
            <person name="de Brujin I."/>
            <person name="Lundin D."/>
            <person name="Andersson A."/>
            <person name="Bertilsson S."/>
            <person name="Dopson M."/>
        </authorList>
    </citation>
    <scope>NUCLEOTIDE SEQUENCE</scope>
    <source>
        <strain evidence="1">MM415B02815</strain>
    </source>
</reference>
<gene>
    <name evidence="1" type="ORF">MM415B02815_0013</name>
</gene>
<organism evidence="1">
    <name type="scientific">viral metagenome</name>
    <dbReference type="NCBI Taxonomy" id="1070528"/>
    <lineage>
        <taxon>unclassified sequences</taxon>
        <taxon>metagenomes</taxon>
        <taxon>organismal metagenomes</taxon>
    </lineage>
</organism>
<name>A0A6M3L0T3_9ZZZZ</name>
<accession>A0A6M3L0T3</accession>
<dbReference type="AlphaFoldDB" id="A0A6M3L0T3"/>
<evidence type="ECO:0008006" key="2">
    <source>
        <dbReference type="Google" id="ProtNLM"/>
    </source>
</evidence>
<protein>
    <recommendedName>
        <fullName evidence="2">DUF932 domain-containing protein</fullName>
    </recommendedName>
</protein>
<proteinExistence type="predicted"/>
<evidence type="ECO:0000313" key="1">
    <source>
        <dbReference type="EMBL" id="QJA88177.1"/>
    </source>
</evidence>